<keyword evidence="4" id="KW-0378">Hydrolase</keyword>
<dbReference type="Proteomes" id="UP000307092">
    <property type="component" value="Unassembled WGS sequence"/>
</dbReference>
<accession>A0A6G7AN21</accession>
<dbReference type="InterPro" id="IPR003615">
    <property type="entry name" value="HNH_nuc"/>
</dbReference>
<dbReference type="RefSeq" id="WP_003706646.1">
    <property type="nucleotide sequence ID" value="NZ_AP018377.1"/>
</dbReference>
<dbReference type="OMA" id="SHIRPWK"/>
<dbReference type="GO" id="GO:0004519">
    <property type="term" value="F:endonuclease activity"/>
    <property type="evidence" value="ECO:0007669"/>
    <property type="project" value="UniProtKB-KW"/>
</dbReference>
<dbReference type="EMBL" id="LT591897">
    <property type="protein sequence ID" value="SBQ18648.1"/>
    <property type="molecule type" value="Genomic_DNA"/>
</dbReference>
<dbReference type="EMBL" id="FLKW01000002">
    <property type="protein sequence ID" value="SBM89214.1"/>
    <property type="molecule type" value="Genomic_DNA"/>
</dbReference>
<dbReference type="REBASE" id="160160">
    <property type="entry name" value="Ngo12395ORF384P"/>
</dbReference>
<organism evidence="4 5">
    <name type="scientific">Neisseria gonorrhoeae</name>
    <dbReference type="NCBI Taxonomy" id="485"/>
    <lineage>
        <taxon>Bacteria</taxon>
        <taxon>Pseudomonadati</taxon>
        <taxon>Pseudomonadota</taxon>
        <taxon>Betaproteobacteria</taxon>
        <taxon>Neisseriales</taxon>
        <taxon>Neisseriaceae</taxon>
        <taxon>Neisseria</taxon>
    </lineage>
</organism>
<dbReference type="REBASE" id="395965">
    <property type="entry name" value="NgoNG290ORF1730P"/>
</dbReference>
<dbReference type="EMBL" id="SUQX01000001">
    <property type="protein sequence ID" value="TJX07076.1"/>
    <property type="molecule type" value="Genomic_DNA"/>
</dbReference>
<dbReference type="REBASE" id="333393">
    <property type="entry name" value="Ngo10931ORF2012P"/>
</dbReference>
<dbReference type="REBASE" id="160340">
    <property type="entry name" value="NgoF89ORF432P"/>
</dbReference>
<dbReference type="REBASE" id="159902">
    <property type="entry name" value="NgoWFORF322P"/>
</dbReference>
<dbReference type="AlphaFoldDB" id="A0A6G7AN21"/>
<dbReference type="REBASE" id="160378">
    <property type="entry name" value="NgoWSORF391P"/>
</dbReference>
<evidence type="ECO:0000313" key="4">
    <source>
        <dbReference type="EMBL" id="TJX07076.1"/>
    </source>
</evidence>
<dbReference type="Proteomes" id="UP000239837">
    <property type="component" value="Chromosome"/>
</dbReference>
<gene>
    <name evidence="4" type="ORF">E8M63_00970</name>
    <name evidence="2" type="ORF">WHOF_00258</name>
    <name evidence="3" type="ORF">WHOF_00324</name>
</gene>
<evidence type="ECO:0000313" key="3">
    <source>
        <dbReference type="EMBL" id="SBQ18648.1"/>
    </source>
</evidence>
<sequence length="249" mass="28630">MKKWTRDETLVALYLYYIIPFQKVSKDNPVIQEYAEILGRTPSALGMKIGNLGRLDPTLKVKNISGLSNGSKMDVVVWNEFSGDWEQLNKEFEGVISQYQSNDENSNIEIESPEIPKGRERFARISVRVNQGFFRSSVLAAYNNQCCITGLKQPELLVASHIKPWGEDKDNRLNPRNGLCLNALHDKAFDRGLLGIDENFKIIFSPLLAKTEGFDDLFKPYENRMIRLPERLNPSLEFLKFHRENIFQS</sequence>
<name>A0A6G7AN21_NEIGO</name>
<evidence type="ECO:0000313" key="2">
    <source>
        <dbReference type="EMBL" id="SBM89214.1"/>
    </source>
</evidence>
<reference evidence="2" key="1">
    <citation type="submission" date="2016-05" db="EMBL/GenBank/DDBJ databases">
        <authorList>
            <consortium name="Pathogen Informatics"/>
        </authorList>
    </citation>
    <scope>NUCLEOTIDE SEQUENCE</scope>
    <source>
        <strain evidence="2">WHO F</strain>
    </source>
</reference>
<protein>
    <submittedName>
        <fullName evidence="4">Endonuclease</fullName>
    </submittedName>
</protein>
<keyword evidence="4" id="KW-0540">Nuclease</keyword>
<feature type="domain" description="HNH nuclease" evidence="1">
    <location>
        <begin position="146"/>
        <end position="197"/>
    </location>
</feature>
<dbReference type="Pfam" id="PF13391">
    <property type="entry name" value="HNH_2"/>
    <property type="match status" value="1"/>
</dbReference>
<dbReference type="REBASE" id="395962">
    <property type="entry name" value="NgoNG196ORF1735P"/>
</dbReference>
<evidence type="ECO:0000259" key="1">
    <source>
        <dbReference type="Pfam" id="PF13391"/>
    </source>
</evidence>
<dbReference type="REBASE" id="395968">
    <property type="entry name" value="NgoNG251ORF1735P"/>
</dbReference>
<keyword evidence="4" id="KW-0255">Endonuclease</keyword>
<dbReference type="GeneID" id="66752640"/>
<reference evidence="4 5" key="2">
    <citation type="submission" date="2019-04" db="EMBL/GenBank/DDBJ databases">
        <title>The CDC panel for molecular diagnostics of ciprofloxacin resistance and its use for research and clinical development.</title>
        <authorList>
            <person name="Liu H."/>
            <person name="Tang K."/>
            <person name="Pham C."/>
            <person name="Schmerer M."/>
        </authorList>
    </citation>
    <scope>NUCLEOTIDE SEQUENCE [LARGE SCALE GENOMIC DNA]</scope>
    <source>
        <strain evidence="4 5">LRRBGS_0742</strain>
    </source>
</reference>
<evidence type="ECO:0000313" key="5">
    <source>
        <dbReference type="Proteomes" id="UP000307092"/>
    </source>
</evidence>
<proteinExistence type="predicted"/>